<dbReference type="GO" id="GO:0006508">
    <property type="term" value="P:proteolysis"/>
    <property type="evidence" value="ECO:0007669"/>
    <property type="project" value="UniProtKB-KW"/>
</dbReference>
<evidence type="ECO:0000313" key="3">
    <source>
        <dbReference type="EMBL" id="MDN4612869.1"/>
    </source>
</evidence>
<feature type="transmembrane region" description="Helical" evidence="1">
    <location>
        <begin position="95"/>
        <end position="112"/>
    </location>
</feature>
<keyword evidence="1" id="KW-0812">Transmembrane</keyword>
<dbReference type="RefSeq" id="WP_301209689.1">
    <property type="nucleotide sequence ID" value="NZ_JAROCF010000001.1"/>
</dbReference>
<evidence type="ECO:0000256" key="1">
    <source>
        <dbReference type="SAM" id="Phobius"/>
    </source>
</evidence>
<keyword evidence="1" id="KW-0472">Membrane</keyword>
<reference evidence="3" key="1">
    <citation type="submission" date="2023-06" db="EMBL/GenBank/DDBJ databases">
        <title>MT1 and MT2 Draft Genomes of Novel Species.</title>
        <authorList>
            <person name="Venkateswaran K."/>
        </authorList>
    </citation>
    <scope>NUCLEOTIDE SEQUENCE</scope>
    <source>
        <strain evidence="3">F6_8S_P_1B</strain>
    </source>
</reference>
<dbReference type="InterPro" id="IPR003675">
    <property type="entry name" value="Rce1/LyrA-like_dom"/>
</dbReference>
<dbReference type="Pfam" id="PF02517">
    <property type="entry name" value="Rce1-like"/>
    <property type="match status" value="1"/>
</dbReference>
<dbReference type="EMBL" id="JAROCF010000001">
    <property type="protein sequence ID" value="MDN4612869.1"/>
    <property type="molecule type" value="Genomic_DNA"/>
</dbReference>
<dbReference type="GO" id="GO:0008233">
    <property type="term" value="F:peptidase activity"/>
    <property type="evidence" value="ECO:0007669"/>
    <property type="project" value="UniProtKB-KW"/>
</dbReference>
<proteinExistence type="predicted"/>
<dbReference type="EC" id="3.4.-.-" evidence="3"/>
<gene>
    <name evidence="3" type="ORF">P5G50_00275</name>
</gene>
<sequence length="143" mass="14793">MAAASAAVLGLIGVAISWDRIGGDASPLMPLERPPVLVTIVVVAALAAANAGAEEALWRVALLSEQSADPAPNMWLAQAMSFGIAHWAGLPYGPAGVLASGTLSLVLMLARARYGFLRVLIIHGVVDVVIFAAVFMFAIYPPS</sequence>
<keyword evidence="4" id="KW-1185">Reference proteome</keyword>
<keyword evidence="3" id="KW-0645">Protease</keyword>
<dbReference type="Proteomes" id="UP001174208">
    <property type="component" value="Unassembled WGS sequence"/>
</dbReference>
<name>A0ABT8K973_9MICO</name>
<evidence type="ECO:0000313" key="4">
    <source>
        <dbReference type="Proteomes" id="UP001174208"/>
    </source>
</evidence>
<keyword evidence="3" id="KW-0378">Hydrolase</keyword>
<feature type="domain" description="CAAX prenyl protease 2/Lysostaphin resistance protein A-like" evidence="2">
    <location>
        <begin position="40"/>
        <end position="128"/>
    </location>
</feature>
<protein>
    <submittedName>
        <fullName evidence="3">CPBP family glutamic-type intramembrane protease</fullName>
        <ecNumber evidence="3">3.4.-.-</ecNumber>
    </submittedName>
</protein>
<feature type="transmembrane region" description="Helical" evidence="1">
    <location>
        <begin position="119"/>
        <end position="140"/>
    </location>
</feature>
<comment type="caution">
    <text evidence="3">The sequence shown here is derived from an EMBL/GenBank/DDBJ whole genome shotgun (WGS) entry which is preliminary data.</text>
</comment>
<organism evidence="3 4">
    <name type="scientific">Leifsonia williamsii</name>
    <dbReference type="NCBI Taxonomy" id="3035919"/>
    <lineage>
        <taxon>Bacteria</taxon>
        <taxon>Bacillati</taxon>
        <taxon>Actinomycetota</taxon>
        <taxon>Actinomycetes</taxon>
        <taxon>Micrococcales</taxon>
        <taxon>Microbacteriaceae</taxon>
        <taxon>Leifsonia</taxon>
    </lineage>
</organism>
<accession>A0ABT8K973</accession>
<keyword evidence="1" id="KW-1133">Transmembrane helix</keyword>
<evidence type="ECO:0000259" key="2">
    <source>
        <dbReference type="Pfam" id="PF02517"/>
    </source>
</evidence>